<evidence type="ECO:0000313" key="1">
    <source>
        <dbReference type="EMBL" id="PIQ86119.1"/>
    </source>
</evidence>
<organism evidence="1 2">
    <name type="scientific">Candidatus Abzuiibacterium crystallinum</name>
    <dbReference type="NCBI Taxonomy" id="1974748"/>
    <lineage>
        <taxon>Bacteria</taxon>
        <taxon>Pseudomonadati</taxon>
        <taxon>Candidatus Omnitrophota</taxon>
        <taxon>Candidatus Abzuiibacterium</taxon>
    </lineage>
</organism>
<dbReference type="InterPro" id="IPR014942">
    <property type="entry name" value="AbiEii"/>
</dbReference>
<evidence type="ECO:0000313" key="2">
    <source>
        <dbReference type="Proteomes" id="UP000230859"/>
    </source>
</evidence>
<comment type="caution">
    <text evidence="1">The sequence shown here is derived from an EMBL/GenBank/DDBJ whole genome shotgun (WGS) entry which is preliminary data.</text>
</comment>
<evidence type="ECO:0008006" key="3">
    <source>
        <dbReference type="Google" id="ProtNLM"/>
    </source>
</evidence>
<proteinExistence type="predicted"/>
<dbReference type="Gene3D" id="3.10.450.620">
    <property type="entry name" value="JHP933, nucleotidyltransferase-like core domain"/>
    <property type="match status" value="1"/>
</dbReference>
<gene>
    <name evidence="1" type="ORF">COV74_06050</name>
</gene>
<dbReference type="Proteomes" id="UP000230859">
    <property type="component" value="Unassembled WGS sequence"/>
</dbReference>
<dbReference type="Pfam" id="PF08843">
    <property type="entry name" value="AbiEii"/>
    <property type="match status" value="1"/>
</dbReference>
<dbReference type="AlphaFoldDB" id="A0A2H0LNX7"/>
<dbReference type="EMBL" id="PCVY01000050">
    <property type="protein sequence ID" value="PIQ86119.1"/>
    <property type="molecule type" value="Genomic_DNA"/>
</dbReference>
<reference evidence="1 2" key="1">
    <citation type="submission" date="2017-09" db="EMBL/GenBank/DDBJ databases">
        <title>Depth-based differentiation of microbial function through sediment-hosted aquifers and enrichment of novel symbionts in the deep terrestrial subsurface.</title>
        <authorList>
            <person name="Probst A.J."/>
            <person name="Ladd B."/>
            <person name="Jarett J.K."/>
            <person name="Geller-Mcgrath D.E."/>
            <person name="Sieber C.M."/>
            <person name="Emerson J.B."/>
            <person name="Anantharaman K."/>
            <person name="Thomas B.C."/>
            <person name="Malmstrom R."/>
            <person name="Stieglmeier M."/>
            <person name="Klingl A."/>
            <person name="Woyke T."/>
            <person name="Ryan C.M."/>
            <person name="Banfield J.F."/>
        </authorList>
    </citation>
    <scope>NUCLEOTIDE SEQUENCE [LARGE SCALE GENOMIC DNA]</scope>
    <source>
        <strain evidence="1">CG11_big_fil_rev_8_21_14_0_20_45_26</strain>
    </source>
</reference>
<name>A0A2H0LNX7_9BACT</name>
<sequence length="232" mass="26798">MKMTPIQKAQKQILKVVAGQYPQVYLVGGTALSMLYDHRISEDLDFFTQAYTRKLHKEIAGFIKRKTGYAFSLVDEETRKKYLPMAIYEFEIEKSVILKVDFVQDVAELFGQRDKNGIADIEDLYYRKMLAVIGWKAGESKVGKALAGGRQKAKDLFDVYYLSAHVKLLSQWFPGYFDQSAYERLTAWYLSIPKQKTIMELLDLVPGCDTKVVFKHLDDEIIHKLNREYTGI</sequence>
<protein>
    <recommendedName>
        <fullName evidence="3">Nucleotidyl transferase AbiEii/AbiGii toxin family protein</fullName>
    </recommendedName>
</protein>
<accession>A0A2H0LNX7</accession>